<evidence type="ECO:0000313" key="2">
    <source>
        <dbReference type="EMBL" id="MDB8749834.1"/>
    </source>
</evidence>
<evidence type="ECO:0000313" key="3">
    <source>
        <dbReference type="Proteomes" id="UP001213042"/>
    </source>
</evidence>
<feature type="chain" id="PRO_5043386530" description="Secreted protein" evidence="1">
    <location>
        <begin position="28"/>
        <end position="136"/>
    </location>
</feature>
<organism evidence="2 3">
    <name type="scientific">Ruminococcus bicirculans</name>
    <name type="common">ex Wegman et al. 2014</name>
    <dbReference type="NCBI Taxonomy" id="1160721"/>
    <lineage>
        <taxon>Bacteria</taxon>
        <taxon>Bacillati</taxon>
        <taxon>Bacillota</taxon>
        <taxon>Clostridia</taxon>
        <taxon>Eubacteriales</taxon>
        <taxon>Oscillospiraceae</taxon>
        <taxon>Ruminococcus</taxon>
    </lineage>
</organism>
<comment type="caution">
    <text evidence="2">The sequence shown here is derived from an EMBL/GenBank/DDBJ whole genome shotgun (WGS) entry which is preliminary data.</text>
</comment>
<sequence>MKKIVKRIAAMGAAVMMMSSMAIGASAADSKAFSLRNTPGAPSSDNVTSKTLNFKTTQSGKYTTYTKLTASKNTTVTTKGYVWKNNTWNLITTSTGTQKTTGSWYQIIVGMNAKNVVSITKNASKATSASGSTSGY</sequence>
<dbReference type="RefSeq" id="WP_117863821.1">
    <property type="nucleotide sequence ID" value="NZ_JADMWL010000006.1"/>
</dbReference>
<feature type="signal peptide" evidence="1">
    <location>
        <begin position="1"/>
        <end position="27"/>
    </location>
</feature>
<dbReference type="AlphaFoldDB" id="A0AAW6EJG0"/>
<keyword evidence="1" id="KW-0732">Signal</keyword>
<protein>
    <recommendedName>
        <fullName evidence="4">Secreted protein</fullName>
    </recommendedName>
</protein>
<dbReference type="EMBL" id="JAQMLU010000006">
    <property type="protein sequence ID" value="MDB8749834.1"/>
    <property type="molecule type" value="Genomic_DNA"/>
</dbReference>
<dbReference type="Proteomes" id="UP001213042">
    <property type="component" value="Unassembled WGS sequence"/>
</dbReference>
<name>A0AAW6EJG0_9FIRM</name>
<gene>
    <name evidence="2" type="ORF">PNW00_05165</name>
</gene>
<accession>A0AAW6EJG0</accession>
<evidence type="ECO:0000256" key="1">
    <source>
        <dbReference type="SAM" id="SignalP"/>
    </source>
</evidence>
<reference evidence="2" key="1">
    <citation type="submission" date="2023-01" db="EMBL/GenBank/DDBJ databases">
        <title>Human gut microbiome strain richness.</title>
        <authorList>
            <person name="Chen-Liaw A."/>
        </authorList>
    </citation>
    <scope>NUCLEOTIDE SEQUENCE</scope>
    <source>
        <strain evidence="2">D43st1_D9_D43t1_170807</strain>
    </source>
</reference>
<evidence type="ECO:0008006" key="4">
    <source>
        <dbReference type="Google" id="ProtNLM"/>
    </source>
</evidence>
<proteinExistence type="predicted"/>